<evidence type="ECO:0000256" key="10">
    <source>
        <dbReference type="ARBA" id="ARBA00030465"/>
    </source>
</evidence>
<dbReference type="EMBL" id="JAOX01000001">
    <property type="protein sequence ID" value="ETZ90133.1"/>
    <property type="molecule type" value="Genomic_DNA"/>
</dbReference>
<reference evidence="15 16" key="1">
    <citation type="submission" date="2014-01" db="EMBL/GenBank/DDBJ databases">
        <authorList>
            <person name="Zelazny A."/>
            <person name="Olivier K."/>
            <person name="Sampaio E.P."/>
            <person name="Holland S.M."/>
            <person name="Tallon L.J."/>
            <person name="Sadzewicz L.K."/>
            <person name="Sengamalay N."/>
            <person name="Fraser C.M."/>
            <person name="Hine E."/>
            <person name="Shefchek K.A."/>
            <person name="Das S.P."/>
            <person name="Shallom S.J."/>
            <person name="Agrawal S."/>
            <person name="Tettelin H."/>
        </authorList>
    </citation>
    <scope>NUCLEOTIDE SEQUENCE [LARGE SCALE GENOMIC DNA]</scope>
    <source>
        <strain evidence="15 16">MAB_030201_1075</strain>
    </source>
</reference>
<dbReference type="InterPro" id="IPR031641">
    <property type="entry name" value="PapA_C"/>
</dbReference>
<comment type="catalytic activity">
    <reaction evidence="2">
        <text>2 a mycocerosyl-[mycocerosic acid synthase] + a phenolphthiocerol = a dimycocerosyl phenolphthiocerol + 2 holo-[mycocerosic acid synthase].</text>
        <dbReference type="EC" id="2.3.1.282"/>
    </reaction>
</comment>
<keyword evidence="8" id="KW-0808">Transferase</keyword>
<evidence type="ECO:0000259" key="14">
    <source>
        <dbReference type="Pfam" id="PF16911"/>
    </source>
</evidence>
<evidence type="ECO:0000256" key="7">
    <source>
        <dbReference type="ARBA" id="ARBA00022516"/>
    </source>
</evidence>
<dbReference type="Proteomes" id="UP000019854">
    <property type="component" value="Unassembled WGS sequence"/>
</dbReference>
<evidence type="ECO:0000256" key="5">
    <source>
        <dbReference type="ARBA" id="ARBA00012866"/>
    </source>
</evidence>
<evidence type="ECO:0000313" key="16">
    <source>
        <dbReference type="Proteomes" id="UP000019854"/>
    </source>
</evidence>
<evidence type="ECO:0000256" key="11">
    <source>
        <dbReference type="ARBA" id="ARBA00032317"/>
    </source>
</evidence>
<dbReference type="Pfam" id="PF16911">
    <property type="entry name" value="PapA_C"/>
    <property type="match status" value="1"/>
</dbReference>
<dbReference type="AlphaFoldDB" id="A0A829PSK9"/>
<evidence type="ECO:0000256" key="2">
    <source>
        <dbReference type="ARBA" id="ARBA00000625"/>
    </source>
</evidence>
<dbReference type="GO" id="GO:0016746">
    <property type="term" value="F:acyltransferase activity"/>
    <property type="evidence" value="ECO:0007669"/>
    <property type="project" value="UniProtKB-KW"/>
</dbReference>
<evidence type="ECO:0000256" key="12">
    <source>
        <dbReference type="ARBA" id="ARBA00033407"/>
    </source>
</evidence>
<evidence type="ECO:0000256" key="4">
    <source>
        <dbReference type="ARBA" id="ARBA00006558"/>
    </source>
</evidence>
<keyword evidence="9" id="KW-0012">Acyltransferase</keyword>
<evidence type="ECO:0000256" key="13">
    <source>
        <dbReference type="SAM" id="MobiDB-lite"/>
    </source>
</evidence>
<keyword evidence="7" id="KW-0443">Lipid metabolism</keyword>
<evidence type="ECO:0000256" key="9">
    <source>
        <dbReference type="ARBA" id="ARBA00023315"/>
    </source>
</evidence>
<evidence type="ECO:0000256" key="3">
    <source>
        <dbReference type="ARBA" id="ARBA00001907"/>
    </source>
</evidence>
<comment type="similarity">
    <text evidence="4">Belongs to the acyltransferase PapA5 family.</text>
</comment>
<feature type="region of interest" description="Disordered" evidence="13">
    <location>
        <begin position="406"/>
        <end position="447"/>
    </location>
</feature>
<dbReference type="EC" id="2.3.1.282" evidence="5"/>
<gene>
    <name evidence="15" type="ORF">L829_3715</name>
</gene>
<accession>A0A829PSK9</accession>
<organism evidence="15 16">
    <name type="scientific">Mycobacteroides abscessus MAB_030201_1075</name>
    <dbReference type="NCBI Taxonomy" id="1335410"/>
    <lineage>
        <taxon>Bacteria</taxon>
        <taxon>Bacillati</taxon>
        <taxon>Actinomycetota</taxon>
        <taxon>Actinomycetes</taxon>
        <taxon>Mycobacteriales</taxon>
        <taxon>Mycobacteriaceae</taxon>
        <taxon>Mycobacteroides</taxon>
        <taxon>Mycobacteroides abscessus</taxon>
    </lineage>
</organism>
<dbReference type="NCBIfam" id="NF006787">
    <property type="entry name" value="PRK09294.1-1"/>
    <property type="match status" value="1"/>
</dbReference>
<evidence type="ECO:0000256" key="8">
    <source>
        <dbReference type="ARBA" id="ARBA00022679"/>
    </source>
</evidence>
<evidence type="ECO:0000256" key="1">
    <source>
        <dbReference type="ARBA" id="ARBA00000026"/>
    </source>
</evidence>
<comment type="catalytic activity">
    <reaction evidence="3">
        <text>2 a mycocerosyl-[mycocerosic acid synthase] + a phthiodiolone = a dimycocerosyl phthiodiolone + 2 holo-[mycocerosic acid synthase].</text>
        <dbReference type="EC" id="2.3.1.282"/>
    </reaction>
</comment>
<evidence type="ECO:0000256" key="6">
    <source>
        <dbReference type="ARBA" id="ARBA00013449"/>
    </source>
</evidence>
<feature type="domain" description="Phthiocerol/phthiodiolone dimycocerosyl transferase C-terminal" evidence="14">
    <location>
        <begin position="211"/>
        <end position="373"/>
    </location>
</feature>
<proteinExistence type="inferred from homology"/>
<dbReference type="Gene3D" id="3.30.559.30">
    <property type="entry name" value="Nonribosomal peptide synthetase, condensation domain"/>
    <property type="match status" value="1"/>
</dbReference>
<comment type="catalytic activity">
    <reaction evidence="1">
        <text>2 a mycocerosyl-[mycocerosic acid synthase] + a phthiocerol = a dimycocerosyl phthiocerol + 2 holo-[mycocerosic acid synthase].</text>
        <dbReference type="EC" id="2.3.1.282"/>
    </reaction>
</comment>
<keyword evidence="7" id="KW-0444">Lipid biosynthesis</keyword>
<dbReference type="InterPro" id="IPR023213">
    <property type="entry name" value="CAT-like_dom_sf"/>
</dbReference>
<sequence length="447" mass="48714">MSATARVKETVGIERMLSAAESELNHLRKYTTIWYVAWLRGDLDIAALSAAGAVMQGNHPYLAARVDPVGRLFRVTTEQVRDTVVSVRYERLRDVAALPVLSLDDGTYAILVYPGDSGSAVAVGVDHSIADARLSYSYFHELWELYTEIVTSGTIPRPRRQPIPMAPEAALAKRGLHRAALPEKPWFGPTSWAGRQQDNSTSPQMVLGWKQRFDPELSASLRASARRRDTTLNTLVTGVIALAERALFRIGDDEPVNLGFESLVDYRRHLTPPAELGEIANGIMIARSQVAVRANDDPLRVGAAVAAQINDDIASGFLVQSVNHIGGTALTGNWGPFIRITNPGVLPLPPLPAGLTLEDFDAQLTTPRTPSSGPPAPQASRYEVYSIGAEFTVVCKFAAGALTGSRPRRCVPGSSREWRRSQNRRTQGAGARCGRRGPRDRHGRDVN</sequence>
<comment type="caution">
    <text evidence="15">The sequence shown here is derived from an EMBL/GenBank/DDBJ whole genome shotgun (WGS) entry which is preliminary data.</text>
</comment>
<dbReference type="SUPFAM" id="SSF52777">
    <property type="entry name" value="CoA-dependent acyltransferases"/>
    <property type="match status" value="2"/>
</dbReference>
<protein>
    <recommendedName>
        <fullName evidence="6">Phthiocerol/phthiodiolone dimycocerosyl transferase</fullName>
        <ecNumber evidence="5">2.3.1.282</ecNumber>
    </recommendedName>
    <alternativeName>
        <fullName evidence="12">Acyltransferase PapA5</fullName>
    </alternativeName>
    <alternativeName>
        <fullName evidence="10">Phthiocerol/phthiodiolone O-acyltransferase</fullName>
    </alternativeName>
    <alternativeName>
        <fullName evidence="11">Polyketide synthase-associated protein A5</fullName>
    </alternativeName>
</protein>
<evidence type="ECO:0000313" key="15">
    <source>
        <dbReference type="EMBL" id="ETZ90133.1"/>
    </source>
</evidence>
<name>A0A829PSK9_9MYCO</name>
<dbReference type="Gene3D" id="3.30.559.10">
    <property type="entry name" value="Chloramphenicol acetyltransferase-like domain"/>
    <property type="match status" value="1"/>
</dbReference>